<reference evidence="4" key="1">
    <citation type="submission" date="2021-01" db="EMBL/GenBank/DDBJ databases">
        <authorList>
            <consortium name="Genoscope - CEA"/>
            <person name="William W."/>
        </authorList>
    </citation>
    <scope>NUCLEOTIDE SEQUENCE</scope>
</reference>
<dbReference type="PROSITE" id="PS51460">
    <property type="entry name" value="GAR"/>
    <property type="match status" value="1"/>
</dbReference>
<feature type="region of interest" description="Disordered" evidence="2">
    <location>
        <begin position="750"/>
        <end position="779"/>
    </location>
</feature>
<dbReference type="EMBL" id="CAJJDM010000037">
    <property type="protein sequence ID" value="CAD8065837.1"/>
    <property type="molecule type" value="Genomic_DNA"/>
</dbReference>
<dbReference type="InterPro" id="IPR003108">
    <property type="entry name" value="GAR_dom"/>
</dbReference>
<evidence type="ECO:0000259" key="3">
    <source>
        <dbReference type="PROSITE" id="PS51460"/>
    </source>
</evidence>
<evidence type="ECO:0000256" key="1">
    <source>
        <dbReference type="SAM" id="Coils"/>
    </source>
</evidence>
<dbReference type="AlphaFoldDB" id="A0A8S1LE28"/>
<organism evidence="4 5">
    <name type="scientific">Paramecium primaurelia</name>
    <dbReference type="NCBI Taxonomy" id="5886"/>
    <lineage>
        <taxon>Eukaryota</taxon>
        <taxon>Sar</taxon>
        <taxon>Alveolata</taxon>
        <taxon>Ciliophora</taxon>
        <taxon>Intramacronucleata</taxon>
        <taxon>Oligohymenophorea</taxon>
        <taxon>Peniculida</taxon>
        <taxon>Parameciidae</taxon>
        <taxon>Paramecium</taxon>
    </lineage>
</organism>
<feature type="coiled-coil region" evidence="1">
    <location>
        <begin position="264"/>
        <end position="406"/>
    </location>
</feature>
<dbReference type="Proteomes" id="UP000688137">
    <property type="component" value="Unassembled WGS sequence"/>
</dbReference>
<keyword evidence="1" id="KW-0175">Coiled coil</keyword>
<evidence type="ECO:0000313" key="4">
    <source>
        <dbReference type="EMBL" id="CAD8065837.1"/>
    </source>
</evidence>
<dbReference type="OMA" id="VAYIPMH"/>
<feature type="compositionally biased region" description="Polar residues" evidence="2">
    <location>
        <begin position="127"/>
        <end position="139"/>
    </location>
</feature>
<evidence type="ECO:0000313" key="5">
    <source>
        <dbReference type="Proteomes" id="UP000688137"/>
    </source>
</evidence>
<evidence type="ECO:0000256" key="2">
    <source>
        <dbReference type="SAM" id="MobiDB-lite"/>
    </source>
</evidence>
<sequence>MKNEQSIFKLFLTIDLAKQLNNNKEIGAYRYVIDLQDQSKTFNSTSTQSILFFLNEIENNTNMTVKIISEKTNKIIGTLSILIPFAINYEQELTVTESFQFENENKLNGSYTLYLINIPLFKQQGSNDTTSIQKSNTAPQSQKQKKQFSKSPQSQLSQYSYLEKINKEVNQILNKHHHSLSSKKDKTIDTGIVDESPSRISDRVQVSRSGTFVQSEISPSQVRKYVIEDSPSKLNCSFNKEKEINHRHHQELSCLYYLDQATLSNQIQIENENLKETVINLNTKLEYQEQQIILYKSLESNYKDLQNQLQTFLKAQELNKSVDSVFDKEILKVNAQLNQKISQLLENEKKFSKQKLEYEMQISEQRNEINMLRQNLYELSEKQKYYSNLNNDFINQKQQNMELKQEIIKNVKDYETKLCKFDQHITEQNKKIDDQTKQIWDQKQQYQELEKLNKSLSFQLKKLQENYNSQKQPLINIKPINNNNDTEDTSKQLQITQEINQQKQVEIEKLQNALKKAQQQNQDQQNEYTLTKQALNQTKQELSKLKEFNLQNQNQKTKQQTETKQLQQQIETEKSKVATLQSQLKAKSIQLQEAQVRDESQQNKILKLEQIIKQTKNLIENQEEQINLLNNQIKDLQDAKQKQQNDIKEDKEKMNQLKQLISGMKEQRVAYIPMHGDPIDHALSEYINSLDDPKKLIELFFREKEGQYLIGSKSVHLKTEQGKVFVKIGGGFIGIEEFLDVYLKEKTEKIEKKQGQLTPRNKTSNKSQRSQISTHQFTS</sequence>
<dbReference type="GO" id="GO:0008017">
    <property type="term" value="F:microtubule binding"/>
    <property type="evidence" value="ECO:0007669"/>
    <property type="project" value="InterPro"/>
</dbReference>
<keyword evidence="5" id="KW-1185">Reference proteome</keyword>
<accession>A0A8S1LE28</accession>
<feature type="compositionally biased region" description="Polar residues" evidence="2">
    <location>
        <begin position="755"/>
        <end position="779"/>
    </location>
</feature>
<feature type="coiled-coil region" evidence="1">
    <location>
        <begin position="493"/>
        <end position="667"/>
    </location>
</feature>
<feature type="domain" description="GAR" evidence="3">
    <location>
        <begin position="674"/>
        <end position="746"/>
    </location>
</feature>
<gene>
    <name evidence="4" type="ORF">PPRIM_AZ9-3.1.T0380130</name>
</gene>
<protein>
    <recommendedName>
        <fullName evidence="3">GAR domain-containing protein</fullName>
    </recommendedName>
</protein>
<feature type="region of interest" description="Disordered" evidence="2">
    <location>
        <begin position="127"/>
        <end position="155"/>
    </location>
</feature>
<proteinExistence type="predicted"/>
<comment type="caution">
    <text evidence="4">The sequence shown here is derived from an EMBL/GenBank/DDBJ whole genome shotgun (WGS) entry which is preliminary data.</text>
</comment>
<feature type="coiled-coil region" evidence="1">
    <location>
        <begin position="432"/>
        <end position="466"/>
    </location>
</feature>
<name>A0A8S1LE28_PARPR</name>